<dbReference type="EMBL" id="CP138858">
    <property type="protein sequence ID" value="WPJ94787.1"/>
    <property type="molecule type" value="Genomic_DNA"/>
</dbReference>
<evidence type="ECO:0000256" key="1">
    <source>
        <dbReference type="SAM" id="MobiDB-lite"/>
    </source>
</evidence>
<dbReference type="InterPro" id="IPR024787">
    <property type="entry name" value="EcsC"/>
</dbReference>
<dbReference type="Pfam" id="PF12787">
    <property type="entry name" value="EcsC"/>
    <property type="match status" value="1"/>
</dbReference>
<dbReference type="PANTHER" id="PTHR41260:SF1">
    <property type="entry name" value="PROTEIN ECSC"/>
    <property type="match status" value="1"/>
</dbReference>
<protein>
    <submittedName>
        <fullName evidence="2">EcsC family protein</fullName>
    </submittedName>
</protein>
<proteinExistence type="predicted"/>
<evidence type="ECO:0000313" key="3">
    <source>
        <dbReference type="Proteomes" id="UP001324993"/>
    </source>
</evidence>
<evidence type="ECO:0000313" key="2">
    <source>
        <dbReference type="EMBL" id="WPJ94787.1"/>
    </source>
</evidence>
<reference evidence="2 3" key="1">
    <citation type="submission" date="2023-11" db="EMBL/GenBank/DDBJ databases">
        <title>Coraliomargarita sp. nov., isolated from marine algae.</title>
        <authorList>
            <person name="Lee J.K."/>
            <person name="Baek J.H."/>
            <person name="Kim J.M."/>
            <person name="Choi D.G."/>
            <person name="Jeon C.O."/>
        </authorList>
    </citation>
    <scope>NUCLEOTIDE SEQUENCE [LARGE SCALE GENOMIC DNA]</scope>
    <source>
        <strain evidence="2 3">J2-16</strain>
    </source>
</reference>
<name>A0ABZ0RFJ0_9BACT</name>
<feature type="region of interest" description="Disordered" evidence="1">
    <location>
        <begin position="1"/>
        <end position="23"/>
    </location>
</feature>
<gene>
    <name evidence="2" type="ORF">SH580_15245</name>
</gene>
<accession>A0ABZ0RFJ0</accession>
<keyword evidence="3" id="KW-1185">Reference proteome</keyword>
<dbReference type="PANTHER" id="PTHR41260">
    <property type="entry name" value="PROTEIN ECSC"/>
    <property type="match status" value="1"/>
</dbReference>
<dbReference type="Proteomes" id="UP001324993">
    <property type="component" value="Chromosome"/>
</dbReference>
<sequence>MSKQTIPEPHPGEIQPKEEMSPEDYNDLTFAKDRLENTSLAAKITNLIGAPLEKALQKLPNTVQGKIGAITQTALIASMKTVLLSMRDSPHAERSNRLHKLAVATSGGIGGAFGFAGLAVELPISTTIILRSIADVARSEVESIHKLESRIAWMEVFAFGSSQNQGDDAVETGYFAVRAALADAVSTATQQIAHAHFTIRRLERNYGKTAVWDAYHELVELQ</sequence>
<dbReference type="RefSeq" id="WP_319831699.1">
    <property type="nucleotide sequence ID" value="NZ_CP138858.1"/>
</dbReference>
<organism evidence="2 3">
    <name type="scientific">Coraliomargarita algicola</name>
    <dbReference type="NCBI Taxonomy" id="3092156"/>
    <lineage>
        <taxon>Bacteria</taxon>
        <taxon>Pseudomonadati</taxon>
        <taxon>Verrucomicrobiota</taxon>
        <taxon>Opitutia</taxon>
        <taxon>Puniceicoccales</taxon>
        <taxon>Coraliomargaritaceae</taxon>
        <taxon>Coraliomargarita</taxon>
    </lineage>
</organism>